<evidence type="ECO:0000313" key="1">
    <source>
        <dbReference type="EMBL" id="QJA67027.1"/>
    </source>
</evidence>
<sequence length="179" mass="20410">MTIQRYSIGINVEKDDEADFCFYSDFIAALAEKKSHLMLRNAIITHLEMVITERNEQIATLTRPEQAQPEGPCKEADGCPTEGVVLRREWRRLTAELKMKISDWMEVCKKNDALTDENKVLREQNTMMAESKKRLREAMGDVEGGLIRLSNDTQDILSDIMGTNQDSAEEEEALRGGER</sequence>
<accession>A0A6M3JDR2</accession>
<proteinExistence type="predicted"/>
<gene>
    <name evidence="2" type="ORF">MM415A01997_0021</name>
    <name evidence="1" type="ORF">MM415B00308_0005</name>
</gene>
<reference evidence="1" key="1">
    <citation type="submission" date="2020-03" db="EMBL/GenBank/DDBJ databases">
        <title>The deep terrestrial virosphere.</title>
        <authorList>
            <person name="Holmfeldt K."/>
            <person name="Nilsson E."/>
            <person name="Simone D."/>
            <person name="Lopez-Fernandez M."/>
            <person name="Wu X."/>
            <person name="de Brujin I."/>
            <person name="Lundin D."/>
            <person name="Andersson A."/>
            <person name="Bertilsson S."/>
            <person name="Dopson M."/>
        </authorList>
    </citation>
    <scope>NUCLEOTIDE SEQUENCE</scope>
    <source>
        <strain evidence="2">MM415A01997</strain>
        <strain evidence="1">MM415B00308</strain>
    </source>
</reference>
<organism evidence="1">
    <name type="scientific">viral metagenome</name>
    <dbReference type="NCBI Taxonomy" id="1070528"/>
    <lineage>
        <taxon>unclassified sequences</taxon>
        <taxon>metagenomes</taxon>
        <taxon>organismal metagenomes</taxon>
    </lineage>
</organism>
<dbReference type="EMBL" id="MT141565">
    <property type="protein sequence ID" value="QJA67027.1"/>
    <property type="molecule type" value="Genomic_DNA"/>
</dbReference>
<dbReference type="AlphaFoldDB" id="A0A6M3JDR2"/>
<evidence type="ECO:0000313" key="2">
    <source>
        <dbReference type="EMBL" id="QJA74477.1"/>
    </source>
</evidence>
<name>A0A6M3JDR2_9ZZZZ</name>
<dbReference type="EMBL" id="MT142100">
    <property type="protein sequence ID" value="QJA74477.1"/>
    <property type="molecule type" value="Genomic_DNA"/>
</dbReference>
<protein>
    <submittedName>
        <fullName evidence="1">Uncharacterized protein</fullName>
    </submittedName>
</protein>